<gene>
    <name evidence="1" type="ORF">LSH36_285g02069</name>
</gene>
<organism evidence="1 2">
    <name type="scientific">Paralvinella palmiformis</name>
    <dbReference type="NCBI Taxonomy" id="53620"/>
    <lineage>
        <taxon>Eukaryota</taxon>
        <taxon>Metazoa</taxon>
        <taxon>Spiralia</taxon>
        <taxon>Lophotrochozoa</taxon>
        <taxon>Annelida</taxon>
        <taxon>Polychaeta</taxon>
        <taxon>Sedentaria</taxon>
        <taxon>Canalipalpata</taxon>
        <taxon>Terebellida</taxon>
        <taxon>Terebelliformia</taxon>
        <taxon>Alvinellidae</taxon>
        <taxon>Paralvinella</taxon>
    </lineage>
</organism>
<reference evidence="1" key="1">
    <citation type="journal article" date="2023" name="Mol. Biol. Evol.">
        <title>Third-Generation Sequencing Reveals the Adaptive Role of the Epigenome in Three Deep-Sea Polychaetes.</title>
        <authorList>
            <person name="Perez M."/>
            <person name="Aroh O."/>
            <person name="Sun Y."/>
            <person name="Lan Y."/>
            <person name="Juniper S.K."/>
            <person name="Young C.R."/>
            <person name="Angers B."/>
            <person name="Qian P.Y."/>
        </authorList>
    </citation>
    <scope>NUCLEOTIDE SEQUENCE</scope>
    <source>
        <strain evidence="1">P08H-3</strain>
    </source>
</reference>
<evidence type="ECO:0000313" key="1">
    <source>
        <dbReference type="EMBL" id="KAK2153803.1"/>
    </source>
</evidence>
<dbReference type="EMBL" id="JAODUP010000285">
    <property type="protein sequence ID" value="KAK2153803.1"/>
    <property type="molecule type" value="Genomic_DNA"/>
</dbReference>
<protein>
    <submittedName>
        <fullName evidence="1">Uncharacterized protein</fullName>
    </submittedName>
</protein>
<name>A0AAD9N380_9ANNE</name>
<keyword evidence="2" id="KW-1185">Reference proteome</keyword>
<evidence type="ECO:0000313" key="2">
    <source>
        <dbReference type="Proteomes" id="UP001208570"/>
    </source>
</evidence>
<sequence length="145" mass="16771">MHLLRIVFRRLCTTATQEVKKPKEKIRTKIGLSVLQYEEEEVCFANQARHLGRDKEMEEFVQHCSEPFTTFAAICEIEHEHSEITATFNSIPIDVVTDLSSTFVAVPLELTAKSEIVRMFEDRILFLDDQLKKAPNEETITKKDD</sequence>
<dbReference type="Proteomes" id="UP001208570">
    <property type="component" value="Unassembled WGS sequence"/>
</dbReference>
<proteinExistence type="predicted"/>
<dbReference type="AlphaFoldDB" id="A0AAD9N380"/>
<comment type="caution">
    <text evidence="1">The sequence shown here is derived from an EMBL/GenBank/DDBJ whole genome shotgun (WGS) entry which is preliminary data.</text>
</comment>
<accession>A0AAD9N380</accession>